<sequence>MSFQRQNKFYEEHKDDDDYKYMKKYSSYKSRAKSFVTKFASEQDLLNLITLINQRLEELKGLTDKMESTLNEAYNSGLHLAKNLGDVRREFATKLTNDLHPLTLNKEAKIKQEAINKWTADYLTACIQADVSAFDKFVLETDIEKKIRIAFSITGALTGDPE</sequence>
<proteinExistence type="predicted"/>
<name>A0A9X4ADE9_LACAM</name>
<reference evidence="1" key="2">
    <citation type="submission" date="2022-10" db="EMBL/GenBank/DDBJ databases">
        <authorList>
            <person name="Kostovova I."/>
            <person name="Moravkova M."/>
            <person name="Pechar R."/>
        </authorList>
    </citation>
    <scope>NUCLEOTIDE SEQUENCE</scope>
    <source>
        <strain evidence="1">M356A</strain>
    </source>
</reference>
<accession>A0A9X4ADE9</accession>
<reference evidence="1" key="1">
    <citation type="journal article" date="2022" name="Microorganisms">
        <title>Antibiotic Susceptibility, Resistance Gene Determinants and Corresponding Genomic Regions in Lactobacillus amylovorus Isolates Derived from Wild Boars and Domestic Pigs.</title>
        <authorList>
            <person name="Moravkova M."/>
            <person name="Kostovova I."/>
            <person name="Kavanova K."/>
            <person name="Pechar R."/>
            <person name="Stanek S."/>
            <person name="Brychta A."/>
            <person name="Zeman M."/>
            <person name="Kubasova T."/>
        </authorList>
    </citation>
    <scope>NUCLEOTIDE SEQUENCE</scope>
    <source>
        <strain evidence="1">M356A</strain>
    </source>
</reference>
<comment type="caution">
    <text evidence="1">The sequence shown here is derived from an EMBL/GenBank/DDBJ whole genome shotgun (WGS) entry which is preliminary data.</text>
</comment>
<dbReference type="EMBL" id="JAOTGU010000035">
    <property type="protein sequence ID" value="MDB6263014.1"/>
    <property type="molecule type" value="Genomic_DNA"/>
</dbReference>
<evidence type="ECO:0000313" key="2">
    <source>
        <dbReference type="Proteomes" id="UP001143700"/>
    </source>
</evidence>
<dbReference type="AlphaFoldDB" id="A0A9X4ADE9"/>
<dbReference type="RefSeq" id="WP_271870956.1">
    <property type="nucleotide sequence ID" value="NZ_JAOTGU010000035.1"/>
</dbReference>
<organism evidence="1 2">
    <name type="scientific">Lactobacillus amylovorus</name>
    <dbReference type="NCBI Taxonomy" id="1604"/>
    <lineage>
        <taxon>Bacteria</taxon>
        <taxon>Bacillati</taxon>
        <taxon>Bacillota</taxon>
        <taxon>Bacilli</taxon>
        <taxon>Lactobacillales</taxon>
        <taxon>Lactobacillaceae</taxon>
        <taxon>Lactobacillus</taxon>
    </lineage>
</organism>
<evidence type="ECO:0000313" key="1">
    <source>
        <dbReference type="EMBL" id="MDB6263014.1"/>
    </source>
</evidence>
<gene>
    <name evidence="1" type="ORF">ODV15_10890</name>
</gene>
<dbReference type="Proteomes" id="UP001143700">
    <property type="component" value="Unassembled WGS sequence"/>
</dbReference>
<protein>
    <submittedName>
        <fullName evidence="1">Uncharacterized protein</fullName>
    </submittedName>
</protein>